<evidence type="ECO:0000256" key="3">
    <source>
        <dbReference type="ARBA" id="ARBA00023274"/>
    </source>
</evidence>
<sequence>MINDEKQVVDIYVPRKCQYTNMILNSSDYSSVQINVGQVDENGVYNKKNNTVILAGYLRQKGQSAAALEAILRQRGVFYHLHNETNIIYTYQYINRQNHKLQMLLLQYQQIYSARSIKLAPNFSSCITYLINYTNKLKDYSPIFNGQ</sequence>
<name>A0BWW0_PARTE</name>
<dbReference type="Gene3D" id="3.30.1230.20">
    <property type="match status" value="1"/>
</dbReference>
<dbReference type="AlphaFoldDB" id="A0BWW0"/>
<dbReference type="GO" id="GO:0000447">
    <property type="term" value="P:endonucleolytic cleavage in ITS1 to separate SSU-rRNA from 5.8S rRNA and LSU-rRNA from tricistronic rRNA transcript (SSU-rRNA, 5.8S rRNA, LSU-rRNA)"/>
    <property type="evidence" value="ECO:0000318"/>
    <property type="project" value="GO_Central"/>
</dbReference>
<dbReference type="eggNOG" id="KOG3486">
    <property type="taxonomic scope" value="Eukaryota"/>
</dbReference>
<dbReference type="RefSeq" id="XP_001430425.1">
    <property type="nucleotide sequence ID" value="XM_001430388.2"/>
</dbReference>
<dbReference type="GeneID" id="5016209"/>
<dbReference type="InterPro" id="IPR001931">
    <property type="entry name" value="Ribosomal_eS21"/>
</dbReference>
<proteinExistence type="inferred from homology"/>
<evidence type="ECO:0008006" key="6">
    <source>
        <dbReference type="Google" id="ProtNLM"/>
    </source>
</evidence>
<keyword evidence="3" id="KW-0687">Ribonucleoprotein</keyword>
<evidence type="ECO:0000313" key="5">
    <source>
        <dbReference type="Proteomes" id="UP000000600"/>
    </source>
</evidence>
<keyword evidence="2" id="KW-0689">Ribosomal protein</keyword>
<dbReference type="PANTHER" id="PTHR10442">
    <property type="entry name" value="40S RIBOSOMAL PROTEIN S21"/>
    <property type="match status" value="1"/>
</dbReference>
<reference evidence="4 5" key="1">
    <citation type="journal article" date="2006" name="Nature">
        <title>Global trends of whole-genome duplications revealed by the ciliate Paramecium tetraurelia.</title>
        <authorList>
            <consortium name="Genoscope"/>
            <person name="Aury J.-M."/>
            <person name="Jaillon O."/>
            <person name="Duret L."/>
            <person name="Noel B."/>
            <person name="Jubin C."/>
            <person name="Porcel B.M."/>
            <person name="Segurens B."/>
            <person name="Daubin V."/>
            <person name="Anthouard V."/>
            <person name="Aiach N."/>
            <person name="Arnaiz O."/>
            <person name="Billaut A."/>
            <person name="Beisson J."/>
            <person name="Blanc I."/>
            <person name="Bouhouche K."/>
            <person name="Camara F."/>
            <person name="Duharcourt S."/>
            <person name="Guigo R."/>
            <person name="Gogendeau D."/>
            <person name="Katinka M."/>
            <person name="Keller A.-M."/>
            <person name="Kissmehl R."/>
            <person name="Klotz C."/>
            <person name="Koll F."/>
            <person name="Le Moue A."/>
            <person name="Lepere C."/>
            <person name="Malinsky S."/>
            <person name="Nowacki M."/>
            <person name="Nowak J.K."/>
            <person name="Plattner H."/>
            <person name="Poulain J."/>
            <person name="Ruiz F."/>
            <person name="Serrano V."/>
            <person name="Zagulski M."/>
            <person name="Dessen P."/>
            <person name="Betermier M."/>
            <person name="Weissenbach J."/>
            <person name="Scarpelli C."/>
            <person name="Schachter V."/>
            <person name="Sperling L."/>
            <person name="Meyer E."/>
            <person name="Cohen J."/>
            <person name="Wincker P."/>
        </authorList>
    </citation>
    <scope>NUCLEOTIDE SEQUENCE [LARGE SCALE GENOMIC DNA]</scope>
    <source>
        <strain evidence="4 5">Stock d4-2</strain>
    </source>
</reference>
<dbReference type="KEGG" id="ptm:GSPATT00032879001"/>
<evidence type="ECO:0000256" key="2">
    <source>
        <dbReference type="ARBA" id="ARBA00022980"/>
    </source>
</evidence>
<dbReference type="OrthoDB" id="299805at2759"/>
<evidence type="ECO:0000256" key="1">
    <source>
        <dbReference type="ARBA" id="ARBA00010228"/>
    </source>
</evidence>
<dbReference type="InterPro" id="IPR038579">
    <property type="entry name" value="Ribosomal_eS21_sf"/>
</dbReference>
<dbReference type="GO" id="GO:0003735">
    <property type="term" value="F:structural constituent of ribosome"/>
    <property type="evidence" value="ECO:0000318"/>
    <property type="project" value="GO_Central"/>
</dbReference>
<dbReference type="FunCoup" id="A0BWW0">
    <property type="interactions" value="1072"/>
</dbReference>
<dbReference type="GO" id="GO:0022627">
    <property type="term" value="C:cytosolic small ribosomal subunit"/>
    <property type="evidence" value="ECO:0000318"/>
    <property type="project" value="GO_Central"/>
</dbReference>
<evidence type="ECO:0000313" key="4">
    <source>
        <dbReference type="EMBL" id="CAK63027.1"/>
    </source>
</evidence>
<comment type="similarity">
    <text evidence="1">Belongs to the eukaryotic ribosomal protein eS21 family.</text>
</comment>
<gene>
    <name evidence="4" type="ORF">GSPATT00032879001</name>
</gene>
<keyword evidence="5" id="KW-1185">Reference proteome</keyword>
<dbReference type="Pfam" id="PF01249">
    <property type="entry name" value="Ribosomal_S21e"/>
    <property type="match status" value="1"/>
</dbReference>
<organism evidence="4 5">
    <name type="scientific">Paramecium tetraurelia</name>
    <dbReference type="NCBI Taxonomy" id="5888"/>
    <lineage>
        <taxon>Eukaryota</taxon>
        <taxon>Sar</taxon>
        <taxon>Alveolata</taxon>
        <taxon>Ciliophora</taxon>
        <taxon>Intramacronucleata</taxon>
        <taxon>Oligohymenophorea</taxon>
        <taxon>Peniculida</taxon>
        <taxon>Parameciidae</taxon>
        <taxon>Paramecium</taxon>
    </lineage>
</organism>
<protein>
    <recommendedName>
        <fullName evidence="6">40S ribosomal protein S21</fullName>
    </recommendedName>
</protein>
<dbReference type="InParanoid" id="A0BWW0"/>
<dbReference type="EMBL" id="CT868023">
    <property type="protein sequence ID" value="CAK63027.1"/>
    <property type="molecule type" value="Genomic_DNA"/>
</dbReference>
<accession>A0BWW0</accession>
<dbReference type="STRING" id="5888.A0BWW0"/>
<dbReference type="GO" id="GO:0000461">
    <property type="term" value="P:endonucleolytic cleavage to generate mature 3'-end of SSU-rRNA from (SSU-rRNA, 5.8S rRNA, LSU-rRNA)"/>
    <property type="evidence" value="ECO:0000318"/>
    <property type="project" value="GO_Central"/>
</dbReference>
<dbReference type="GO" id="GO:0006412">
    <property type="term" value="P:translation"/>
    <property type="evidence" value="ECO:0007669"/>
    <property type="project" value="InterPro"/>
</dbReference>
<dbReference type="Proteomes" id="UP000000600">
    <property type="component" value="Unassembled WGS sequence"/>
</dbReference>
<dbReference type="HOGENOM" id="CLU_1771657_0_0_1"/>